<accession>A0A0K8J2P8</accession>
<dbReference type="CDD" id="cd02440">
    <property type="entry name" value="AdoMet_MTases"/>
    <property type="match status" value="1"/>
</dbReference>
<dbReference type="Pfam" id="PF13649">
    <property type="entry name" value="Methyltransf_25"/>
    <property type="match status" value="1"/>
</dbReference>
<organism evidence="2 3">
    <name type="scientific">Herbinix luporum</name>
    <dbReference type="NCBI Taxonomy" id="1679721"/>
    <lineage>
        <taxon>Bacteria</taxon>
        <taxon>Bacillati</taxon>
        <taxon>Bacillota</taxon>
        <taxon>Clostridia</taxon>
        <taxon>Lachnospirales</taxon>
        <taxon>Lachnospiraceae</taxon>
        <taxon>Herbinix</taxon>
    </lineage>
</organism>
<evidence type="ECO:0000313" key="2">
    <source>
        <dbReference type="EMBL" id="CUH91639.1"/>
    </source>
</evidence>
<dbReference type="PANTHER" id="PTHR44068:SF11">
    <property type="entry name" value="GERANYL DIPHOSPHATE 2-C-METHYLTRANSFERASE"/>
    <property type="match status" value="1"/>
</dbReference>
<dbReference type="InterPro" id="IPR029063">
    <property type="entry name" value="SAM-dependent_MTases_sf"/>
</dbReference>
<keyword evidence="3" id="KW-1185">Reference proteome</keyword>
<dbReference type="EMBL" id="LN879430">
    <property type="protein sequence ID" value="CUH91639.1"/>
    <property type="molecule type" value="Genomic_DNA"/>
</dbReference>
<dbReference type="RefSeq" id="WP_058257093.1">
    <property type="nucleotide sequence ID" value="NZ_LN879430.1"/>
</dbReference>
<gene>
    <name evidence="2" type="ORF">SD1D_0077</name>
</gene>
<name>A0A0K8J2P8_9FIRM</name>
<dbReference type="InterPro" id="IPR041698">
    <property type="entry name" value="Methyltransf_25"/>
</dbReference>
<feature type="domain" description="Methyltransferase" evidence="1">
    <location>
        <begin position="40"/>
        <end position="135"/>
    </location>
</feature>
<evidence type="ECO:0000313" key="3">
    <source>
        <dbReference type="Proteomes" id="UP000196053"/>
    </source>
</evidence>
<dbReference type="Gene3D" id="3.40.50.150">
    <property type="entry name" value="Vaccinia Virus protein VP39"/>
    <property type="match status" value="1"/>
</dbReference>
<sequence length="218" mass="25128">MDWNIIDLPVKDIYGKLDIGFTPIFKESMKIFKEMGYKRILDVGCGYGKHSIYLSENNFTVTSIDINEKAIEWLKEYINTKGISNVNLIKANANALPFENDYFDAIICSSVIHHHNLKGIKNSISEIYRVLKQNGCALVDFMSLEDDSFGLGEEVEKNTFIGSREGEEDVPHYYTDTSELKELFKNFRNISISKNEYHINIDLDNKIKSRMLDVKAYK</sequence>
<dbReference type="KEGG" id="hsd:SD1D_0077"/>
<dbReference type="InterPro" id="IPR050447">
    <property type="entry name" value="Erg6_SMT_methyltransf"/>
</dbReference>
<dbReference type="Proteomes" id="UP000196053">
    <property type="component" value="Chromosome I"/>
</dbReference>
<proteinExistence type="predicted"/>
<dbReference type="OrthoDB" id="9808140at2"/>
<protein>
    <recommendedName>
        <fullName evidence="1">Methyltransferase domain-containing protein</fullName>
    </recommendedName>
</protein>
<evidence type="ECO:0000259" key="1">
    <source>
        <dbReference type="Pfam" id="PF13649"/>
    </source>
</evidence>
<dbReference type="PANTHER" id="PTHR44068">
    <property type="entry name" value="ZGC:194242"/>
    <property type="match status" value="1"/>
</dbReference>
<dbReference type="SUPFAM" id="SSF53335">
    <property type="entry name" value="S-adenosyl-L-methionine-dependent methyltransferases"/>
    <property type="match status" value="1"/>
</dbReference>
<reference evidence="3" key="1">
    <citation type="submission" date="2015-09" db="EMBL/GenBank/DDBJ databases">
        <authorList>
            <person name="Wibberg D."/>
        </authorList>
    </citation>
    <scope>NUCLEOTIDE SEQUENCE [LARGE SCALE GENOMIC DNA]</scope>
    <source>
        <strain evidence="3">SD1D</strain>
    </source>
</reference>
<dbReference type="AlphaFoldDB" id="A0A0K8J2P8"/>